<evidence type="ECO:0000313" key="2">
    <source>
        <dbReference type="EMBL" id="CAE4583257.1"/>
    </source>
</evidence>
<proteinExistence type="predicted"/>
<protein>
    <submittedName>
        <fullName evidence="2">Uncharacterized protein</fullName>
    </submittedName>
</protein>
<gene>
    <name evidence="2" type="ORF">AMON00008_LOCUS20248</name>
</gene>
<dbReference type="AlphaFoldDB" id="A0A7S4QGW5"/>
<feature type="region of interest" description="Disordered" evidence="1">
    <location>
        <begin position="281"/>
        <end position="307"/>
    </location>
</feature>
<accession>A0A7S4QGW5</accession>
<feature type="region of interest" description="Disordered" evidence="1">
    <location>
        <begin position="1"/>
        <end position="46"/>
    </location>
</feature>
<feature type="compositionally biased region" description="Low complexity" evidence="1">
    <location>
        <begin position="289"/>
        <end position="307"/>
    </location>
</feature>
<evidence type="ECO:0000256" key="1">
    <source>
        <dbReference type="SAM" id="MobiDB-lite"/>
    </source>
</evidence>
<sequence>MAQGTPPPGAVRTPSDPPPCGGVARAAAHRRGRCSSADVPGTSDGACSTPRAMRALGRLPPRGLATATSPALVLVDGRRTVEAVRSELVLRAAAHPAGAELLVAGRQGTAIALLAAARAQAEGRPLAFTLARAGAEELSSAGLHPPGEGAGTVSGVGGDTAEQVLGRTGFRLAFPRSIGTPEAERPPAELPEPARLLVVGQTTKLLPLAKAIATEVARLPEGDVVAVETLLRGRPKNVWTRVHRLAEAVAQAHHWQVAPAGQAARTRRFRLVAAELACQLPPRGSPAEGARGPAGDGSAAAGPPEAAAAAAASALRLTLLRQSGAPG</sequence>
<dbReference type="EMBL" id="HBNR01029701">
    <property type="protein sequence ID" value="CAE4583257.1"/>
    <property type="molecule type" value="Transcribed_RNA"/>
</dbReference>
<reference evidence="2" key="1">
    <citation type="submission" date="2021-01" db="EMBL/GenBank/DDBJ databases">
        <authorList>
            <person name="Corre E."/>
            <person name="Pelletier E."/>
            <person name="Niang G."/>
            <person name="Scheremetjew M."/>
            <person name="Finn R."/>
            <person name="Kale V."/>
            <person name="Holt S."/>
            <person name="Cochrane G."/>
            <person name="Meng A."/>
            <person name="Brown T."/>
            <person name="Cohen L."/>
        </authorList>
    </citation>
    <scope>NUCLEOTIDE SEQUENCE</scope>
    <source>
        <strain evidence="2">CCMP3105</strain>
    </source>
</reference>
<name>A0A7S4QGW5_9DINO</name>
<feature type="compositionally biased region" description="Pro residues" evidence="1">
    <location>
        <begin position="1"/>
        <end position="20"/>
    </location>
</feature>
<organism evidence="2">
    <name type="scientific">Alexandrium monilatum</name>
    <dbReference type="NCBI Taxonomy" id="311494"/>
    <lineage>
        <taxon>Eukaryota</taxon>
        <taxon>Sar</taxon>
        <taxon>Alveolata</taxon>
        <taxon>Dinophyceae</taxon>
        <taxon>Gonyaulacales</taxon>
        <taxon>Pyrocystaceae</taxon>
        <taxon>Alexandrium</taxon>
    </lineage>
</organism>